<organism evidence="2 3">
    <name type="scientific">Ridgeia piscesae</name>
    <name type="common">Tubeworm</name>
    <dbReference type="NCBI Taxonomy" id="27915"/>
    <lineage>
        <taxon>Eukaryota</taxon>
        <taxon>Metazoa</taxon>
        <taxon>Spiralia</taxon>
        <taxon>Lophotrochozoa</taxon>
        <taxon>Annelida</taxon>
        <taxon>Polychaeta</taxon>
        <taxon>Sedentaria</taxon>
        <taxon>Canalipalpata</taxon>
        <taxon>Sabellida</taxon>
        <taxon>Siboglinidae</taxon>
        <taxon>Ridgeia</taxon>
    </lineage>
</organism>
<dbReference type="Proteomes" id="UP001209878">
    <property type="component" value="Unassembled WGS sequence"/>
</dbReference>
<evidence type="ECO:0000259" key="1">
    <source>
        <dbReference type="Pfam" id="PF25758"/>
    </source>
</evidence>
<keyword evidence="3" id="KW-1185">Reference proteome</keyword>
<dbReference type="InterPro" id="IPR011989">
    <property type="entry name" value="ARM-like"/>
</dbReference>
<reference evidence="2" key="1">
    <citation type="journal article" date="2023" name="Mol. Biol. Evol.">
        <title>Third-Generation Sequencing Reveals the Adaptive Role of the Epigenome in Three Deep-Sea Polychaetes.</title>
        <authorList>
            <person name="Perez M."/>
            <person name="Aroh O."/>
            <person name="Sun Y."/>
            <person name="Lan Y."/>
            <person name="Juniper S.K."/>
            <person name="Young C.R."/>
            <person name="Angers B."/>
            <person name="Qian P.Y."/>
        </authorList>
    </citation>
    <scope>NUCLEOTIDE SEQUENCE</scope>
    <source>
        <strain evidence="2">R07B-5</strain>
    </source>
</reference>
<comment type="caution">
    <text evidence="2">The sequence shown here is derived from an EMBL/GenBank/DDBJ whole genome shotgun (WGS) entry which is preliminary data.</text>
</comment>
<gene>
    <name evidence="2" type="ORF">NP493_950g00004</name>
</gene>
<dbReference type="GO" id="GO:0005829">
    <property type="term" value="C:cytosol"/>
    <property type="evidence" value="ECO:0007669"/>
    <property type="project" value="TreeGrafter"/>
</dbReference>
<feature type="domain" description="Importin-7/11-like TPR repeats" evidence="1">
    <location>
        <begin position="16"/>
        <end position="265"/>
    </location>
</feature>
<name>A0AAD9NL36_RIDPI</name>
<dbReference type="Gene3D" id="1.25.10.10">
    <property type="entry name" value="Leucine-rich Repeat Variant"/>
    <property type="match status" value="1"/>
</dbReference>
<evidence type="ECO:0000313" key="3">
    <source>
        <dbReference type="Proteomes" id="UP001209878"/>
    </source>
</evidence>
<dbReference type="Pfam" id="PF25758">
    <property type="entry name" value="TPR_IPO11"/>
    <property type="match status" value="1"/>
</dbReference>
<evidence type="ECO:0000313" key="2">
    <source>
        <dbReference type="EMBL" id="KAK2172538.1"/>
    </source>
</evidence>
<protein>
    <recommendedName>
        <fullName evidence="1">Importin-7/11-like TPR repeats domain-containing protein</fullName>
    </recommendedName>
</protein>
<dbReference type="InterPro" id="IPR016024">
    <property type="entry name" value="ARM-type_fold"/>
</dbReference>
<sequence length="267" mass="30538">MLYSLRLSVPIRHVFRVLQRYSSGLLSSLANLLTDLRTEGVVLVYKLVELVFRVVPEQGPAVFTSMLPNIFKSIAEDQLYPMVASLHLSLFARIILQNQGFFWQFLEHLAKELGTQSSDVLASFLDGWFDKMDGVIETERKKLCSLSLASLLTCNQSVVMQRFASVISVCVEVLHDVCRSDVDTSAYIDALVHDSTEELPEDEQETEHEKRKRLLCCQDPVYTVNLKEYILVQLQACQQQHGEETFKKLIDSVDVEIMQQLQEFMKV</sequence>
<dbReference type="GO" id="GO:0005635">
    <property type="term" value="C:nuclear envelope"/>
    <property type="evidence" value="ECO:0007669"/>
    <property type="project" value="TreeGrafter"/>
</dbReference>
<dbReference type="SUPFAM" id="SSF48371">
    <property type="entry name" value="ARM repeat"/>
    <property type="match status" value="1"/>
</dbReference>
<dbReference type="PANTHER" id="PTHR10997:SF7">
    <property type="entry name" value="IMPORTIN-11"/>
    <property type="match status" value="1"/>
</dbReference>
<dbReference type="InterPro" id="IPR058669">
    <property type="entry name" value="TPR_IPO7/11-like"/>
</dbReference>
<proteinExistence type="predicted"/>
<dbReference type="EMBL" id="JAODUO010000951">
    <property type="protein sequence ID" value="KAK2172538.1"/>
    <property type="molecule type" value="Genomic_DNA"/>
</dbReference>
<dbReference type="GO" id="GO:0006606">
    <property type="term" value="P:protein import into nucleus"/>
    <property type="evidence" value="ECO:0007669"/>
    <property type="project" value="TreeGrafter"/>
</dbReference>
<dbReference type="AlphaFoldDB" id="A0AAD9NL36"/>
<accession>A0AAD9NL36</accession>
<dbReference type="PANTHER" id="PTHR10997">
    <property type="entry name" value="IMPORTIN-7, 8, 11"/>
    <property type="match status" value="1"/>
</dbReference>